<dbReference type="RefSeq" id="WP_123270149.1">
    <property type="nucleotide sequence ID" value="NZ_RJJQ01000002.1"/>
</dbReference>
<dbReference type="EMBL" id="RJJQ01000002">
    <property type="protein sequence ID" value="RNI24860.1"/>
    <property type="molecule type" value="Genomic_DNA"/>
</dbReference>
<dbReference type="GO" id="GO:0016705">
    <property type="term" value="F:oxidoreductase activity, acting on paired donors, with incorporation or reduction of molecular oxygen"/>
    <property type="evidence" value="ECO:0007669"/>
    <property type="project" value="InterPro"/>
</dbReference>
<dbReference type="Gene3D" id="3.20.20.30">
    <property type="entry name" value="Luciferase-like domain"/>
    <property type="match status" value="1"/>
</dbReference>
<dbReference type="NCBIfam" id="TIGR03559">
    <property type="entry name" value="F420_Rv3520c"/>
    <property type="match status" value="1"/>
</dbReference>
<dbReference type="InterPro" id="IPR036661">
    <property type="entry name" value="Luciferase-like_sf"/>
</dbReference>
<sequence length="354" mass="38179">MDLGINLGYWGTTGTDDLEAMKELTRAADQAGYRVAWLAEAYGSDVPSLAAYLSAFTTNLEWGSAVFQIPARTPAMTAMTAATLDKITGGRFRLGLGVSGPQVSEGWHGVRFDDPLGRTREYVDVIRLAFGRKNVEYHGTHFELPLPDGPGKALRLLLLPERTQVPIYLAAIGPKNMELTGEIADGWLGIFVSPEHLPAQLEQLRAGRRAAGHPDGSLAGFDIAASAGLSIADDLDTAADRLRDNAALYVGGMGSRKQNFYNALARRMGFADAAQEVQDLYLDRKHRDAAAAVPRDFIDQTALIGPREHLAERLHAYADAGVTTLNVSPAGDNLAERIAALHTLADVMDDEGLR</sequence>
<dbReference type="PANTHER" id="PTHR43244:SF1">
    <property type="entry name" value="5,10-METHYLENETETRAHYDROMETHANOPTERIN REDUCTASE"/>
    <property type="match status" value="1"/>
</dbReference>
<evidence type="ECO:0000313" key="4">
    <source>
        <dbReference type="Proteomes" id="UP000271678"/>
    </source>
</evidence>
<dbReference type="CDD" id="cd01097">
    <property type="entry name" value="Tetrahydromethanopterin_reductase"/>
    <property type="match status" value="1"/>
</dbReference>
<comment type="caution">
    <text evidence="3">The sequence shown here is derived from an EMBL/GenBank/DDBJ whole genome shotgun (WGS) entry which is preliminary data.</text>
</comment>
<protein>
    <submittedName>
        <fullName evidence="3">LLM class F420-dependent oxidoreductase</fullName>
    </submittedName>
</protein>
<reference evidence="3 4" key="1">
    <citation type="submission" date="2018-11" db="EMBL/GenBank/DDBJ databases">
        <title>Draft genome of Simplicispira Flexivirga sp. BO-16.</title>
        <authorList>
            <person name="Im W.T."/>
        </authorList>
    </citation>
    <scope>NUCLEOTIDE SEQUENCE [LARGE SCALE GENOMIC DNA]</scope>
    <source>
        <strain evidence="3 4">BO-16</strain>
    </source>
</reference>
<dbReference type="SUPFAM" id="SSF51679">
    <property type="entry name" value="Bacterial luciferase-like"/>
    <property type="match status" value="1"/>
</dbReference>
<dbReference type="Proteomes" id="UP000271678">
    <property type="component" value="Unassembled WGS sequence"/>
</dbReference>
<dbReference type="Pfam" id="PF00296">
    <property type="entry name" value="Bac_luciferase"/>
    <property type="match status" value="1"/>
</dbReference>
<feature type="domain" description="Luciferase-like" evidence="2">
    <location>
        <begin position="10"/>
        <end position="323"/>
    </location>
</feature>
<evidence type="ECO:0000256" key="1">
    <source>
        <dbReference type="ARBA" id="ARBA00023002"/>
    </source>
</evidence>
<accession>A0A3M9MH10</accession>
<evidence type="ECO:0000313" key="3">
    <source>
        <dbReference type="EMBL" id="RNI24860.1"/>
    </source>
</evidence>
<proteinExistence type="predicted"/>
<dbReference type="OrthoDB" id="5241778at2"/>
<organism evidence="3 4">
    <name type="scientific">Flexivirga caeni</name>
    <dbReference type="NCBI Taxonomy" id="2294115"/>
    <lineage>
        <taxon>Bacteria</taxon>
        <taxon>Bacillati</taxon>
        <taxon>Actinomycetota</taxon>
        <taxon>Actinomycetes</taxon>
        <taxon>Micrococcales</taxon>
        <taxon>Dermacoccaceae</taxon>
        <taxon>Flexivirga</taxon>
    </lineage>
</organism>
<name>A0A3M9MH10_9MICO</name>
<dbReference type="PANTHER" id="PTHR43244">
    <property type="match status" value="1"/>
</dbReference>
<evidence type="ECO:0000259" key="2">
    <source>
        <dbReference type="Pfam" id="PF00296"/>
    </source>
</evidence>
<dbReference type="InterPro" id="IPR050564">
    <property type="entry name" value="F420-G6PD/mer"/>
</dbReference>
<keyword evidence="1" id="KW-0560">Oxidoreductase</keyword>
<dbReference type="AlphaFoldDB" id="A0A3M9MH10"/>
<gene>
    <name evidence="3" type="ORF">EFY87_04010</name>
</gene>
<keyword evidence="4" id="KW-1185">Reference proteome</keyword>
<dbReference type="InterPro" id="IPR011251">
    <property type="entry name" value="Luciferase-like_dom"/>
</dbReference>
<dbReference type="InterPro" id="IPR019951">
    <property type="entry name" value="F420_OxRdatse_Rv3520c_pred"/>
</dbReference>